<name>A0A563E3H7_9MICO</name>
<dbReference type="EMBL" id="VCQV01000008">
    <property type="protein sequence ID" value="TWP36965.1"/>
    <property type="molecule type" value="Genomic_DNA"/>
</dbReference>
<sequence length="98" mass="10719">MGRLGLASLACMCTTGSIGQFRTPQVDAPPERVWNALTDPDQVAQYMMGSRAETDWKPGSPITWSGQWKGEPYQDKGEVRGRAGPPAGGYPRQPAKRR</sequence>
<feature type="compositionally biased region" description="Basic and acidic residues" evidence="2">
    <location>
        <begin position="72"/>
        <end position="81"/>
    </location>
</feature>
<evidence type="ECO:0000256" key="1">
    <source>
        <dbReference type="ARBA" id="ARBA00006817"/>
    </source>
</evidence>
<dbReference type="RefSeq" id="WP_146316208.1">
    <property type="nucleotide sequence ID" value="NZ_VCQV01000008.1"/>
</dbReference>
<evidence type="ECO:0000256" key="2">
    <source>
        <dbReference type="SAM" id="MobiDB-lite"/>
    </source>
</evidence>
<reference evidence="4 5" key="2">
    <citation type="submission" date="2019-08" db="EMBL/GenBank/DDBJ databases">
        <title>Jejuicoccus antrihumi gen. nov., sp. nov., a new member of the family Dermacoccaceae isolated from a cave.</title>
        <authorList>
            <person name="Schumann P."/>
            <person name="Kim I.S."/>
        </authorList>
    </citation>
    <scope>NUCLEOTIDE SEQUENCE [LARGE SCALE GENOMIC DNA]</scope>
    <source>
        <strain evidence="4 5">C5-26</strain>
    </source>
</reference>
<dbReference type="Proteomes" id="UP000320244">
    <property type="component" value="Unassembled WGS sequence"/>
</dbReference>
<dbReference type="Pfam" id="PF08327">
    <property type="entry name" value="AHSA1"/>
    <property type="match status" value="1"/>
</dbReference>
<dbReference type="AlphaFoldDB" id="A0A563E3H7"/>
<feature type="domain" description="Activator of Hsp90 ATPase homologue 1/2-like C-terminal" evidence="3">
    <location>
        <begin position="27"/>
        <end position="79"/>
    </location>
</feature>
<dbReference type="SUPFAM" id="SSF55961">
    <property type="entry name" value="Bet v1-like"/>
    <property type="match status" value="1"/>
</dbReference>
<comment type="similarity">
    <text evidence="1">Belongs to the AHA1 family.</text>
</comment>
<accession>A0A563E3H7</accession>
<evidence type="ECO:0000313" key="4">
    <source>
        <dbReference type="EMBL" id="TWP36965.1"/>
    </source>
</evidence>
<dbReference type="InterPro" id="IPR023393">
    <property type="entry name" value="START-like_dom_sf"/>
</dbReference>
<feature type="region of interest" description="Disordered" evidence="2">
    <location>
        <begin position="51"/>
        <end position="98"/>
    </location>
</feature>
<dbReference type="InterPro" id="IPR013538">
    <property type="entry name" value="ASHA1/2-like_C"/>
</dbReference>
<feature type="compositionally biased region" description="Low complexity" evidence="2">
    <location>
        <begin position="82"/>
        <end position="98"/>
    </location>
</feature>
<organism evidence="4 5">
    <name type="scientific">Leekyejoonella antrihumi</name>
    <dbReference type="NCBI Taxonomy" id="1660198"/>
    <lineage>
        <taxon>Bacteria</taxon>
        <taxon>Bacillati</taxon>
        <taxon>Actinomycetota</taxon>
        <taxon>Actinomycetes</taxon>
        <taxon>Micrococcales</taxon>
        <taxon>Dermacoccaceae</taxon>
        <taxon>Leekyejoonella</taxon>
    </lineage>
</organism>
<keyword evidence="5" id="KW-1185">Reference proteome</keyword>
<reference evidence="4 5" key="1">
    <citation type="submission" date="2019-05" db="EMBL/GenBank/DDBJ databases">
        <authorList>
            <person name="Lee S.D."/>
        </authorList>
    </citation>
    <scope>NUCLEOTIDE SEQUENCE [LARGE SCALE GENOMIC DNA]</scope>
    <source>
        <strain evidence="4 5">C5-26</strain>
    </source>
</reference>
<comment type="caution">
    <text evidence="4">The sequence shown here is derived from an EMBL/GenBank/DDBJ whole genome shotgun (WGS) entry which is preliminary data.</text>
</comment>
<evidence type="ECO:0000259" key="3">
    <source>
        <dbReference type="Pfam" id="PF08327"/>
    </source>
</evidence>
<dbReference type="OrthoDB" id="9815653at2"/>
<evidence type="ECO:0000313" key="5">
    <source>
        <dbReference type="Proteomes" id="UP000320244"/>
    </source>
</evidence>
<gene>
    <name evidence="4" type="ORF">FGL98_07860</name>
</gene>
<dbReference type="Gene3D" id="3.30.530.20">
    <property type="match status" value="1"/>
</dbReference>
<proteinExistence type="inferred from homology"/>
<protein>
    <recommendedName>
        <fullName evidence="3">Activator of Hsp90 ATPase homologue 1/2-like C-terminal domain-containing protein</fullName>
    </recommendedName>
</protein>